<evidence type="ECO:0000313" key="2">
    <source>
        <dbReference type="Proteomes" id="UP000796880"/>
    </source>
</evidence>
<gene>
    <name evidence="1" type="ORF">FNV43_RR00358</name>
</gene>
<keyword evidence="2" id="KW-1185">Reference proteome</keyword>
<dbReference type="Proteomes" id="UP000796880">
    <property type="component" value="Unassembled WGS sequence"/>
</dbReference>
<proteinExistence type="predicted"/>
<dbReference type="EMBL" id="VOIH02000001">
    <property type="protein sequence ID" value="KAF3455716.1"/>
    <property type="molecule type" value="Genomic_DNA"/>
</dbReference>
<reference evidence="1" key="1">
    <citation type="submission" date="2020-03" db="EMBL/GenBank/DDBJ databases">
        <title>A high-quality chromosome-level genome assembly of a woody plant with both climbing and erect habits, Rhamnella rubrinervis.</title>
        <authorList>
            <person name="Lu Z."/>
            <person name="Yang Y."/>
            <person name="Zhu X."/>
            <person name="Sun Y."/>
        </authorList>
    </citation>
    <scope>NUCLEOTIDE SEQUENCE</scope>
    <source>
        <strain evidence="1">BYM</strain>
        <tissue evidence="1">Leaf</tissue>
    </source>
</reference>
<evidence type="ECO:0000313" key="1">
    <source>
        <dbReference type="EMBL" id="KAF3455716.1"/>
    </source>
</evidence>
<comment type="caution">
    <text evidence="1">The sequence shown here is derived from an EMBL/GenBank/DDBJ whole genome shotgun (WGS) entry which is preliminary data.</text>
</comment>
<sequence>MGSPMTGVRLHFRRQLAHSSRGHSPMSLQIKMGELHSLCFQHSVSGFTHFQGKKYCCGCSIEDCCFFFKCSGGRVFQILYVADALSKIAVSSSGVQWWWGLLDSCTSMHYRNIDGDGFMSSLPYGIQTEEAFTVRVSRDRNGSLRSLATSLSSCGPSVCKSTKNGEYGLKVTKEYCGYSFDIGRYLRNTPTKGHKVLFVAVVGENTRGMGIQQTAVLWPLCVLVRNDTVVAENAMSAHKPMVVPASFAAVGSWE</sequence>
<name>A0A8K0HMP0_9ROSA</name>
<accession>A0A8K0HMP0</accession>
<dbReference type="AlphaFoldDB" id="A0A8K0HMP0"/>
<organism evidence="1 2">
    <name type="scientific">Rhamnella rubrinervis</name>
    <dbReference type="NCBI Taxonomy" id="2594499"/>
    <lineage>
        <taxon>Eukaryota</taxon>
        <taxon>Viridiplantae</taxon>
        <taxon>Streptophyta</taxon>
        <taxon>Embryophyta</taxon>
        <taxon>Tracheophyta</taxon>
        <taxon>Spermatophyta</taxon>
        <taxon>Magnoliopsida</taxon>
        <taxon>eudicotyledons</taxon>
        <taxon>Gunneridae</taxon>
        <taxon>Pentapetalae</taxon>
        <taxon>rosids</taxon>
        <taxon>fabids</taxon>
        <taxon>Rosales</taxon>
        <taxon>Rhamnaceae</taxon>
        <taxon>rhamnoid group</taxon>
        <taxon>Rhamneae</taxon>
        <taxon>Rhamnella</taxon>
    </lineage>
</organism>
<protein>
    <submittedName>
        <fullName evidence="1">Uncharacterized protein</fullName>
    </submittedName>
</protein>